<dbReference type="EMBL" id="JAQZAO010000003">
    <property type="protein sequence ID" value="MDD7965440.1"/>
    <property type="molecule type" value="Genomic_DNA"/>
</dbReference>
<evidence type="ECO:0000313" key="4">
    <source>
        <dbReference type="Proteomes" id="UP001300763"/>
    </source>
</evidence>
<evidence type="ECO:0000313" key="3">
    <source>
        <dbReference type="EMBL" id="MDD7965440.1"/>
    </source>
</evidence>
<protein>
    <submittedName>
        <fullName evidence="3">Universal stress protein</fullName>
    </submittedName>
</protein>
<proteinExistence type="inferred from homology"/>
<keyword evidence="4" id="KW-1185">Reference proteome</keyword>
<reference evidence="3 4" key="1">
    <citation type="submission" date="2023-02" db="EMBL/GenBank/DDBJ databases">
        <title>Genome sequencing required for Actinomycetospora new species description.</title>
        <authorList>
            <person name="Saimee Y."/>
            <person name="Duangmal K."/>
        </authorList>
    </citation>
    <scope>NUCLEOTIDE SEQUENCE [LARGE SCALE GENOMIC DNA]</scope>
    <source>
        <strain evidence="3 4">DW7H6</strain>
    </source>
</reference>
<dbReference type="PANTHER" id="PTHR46553:SF3">
    <property type="entry name" value="ADENINE NUCLEOTIDE ALPHA HYDROLASES-LIKE SUPERFAMILY PROTEIN"/>
    <property type="match status" value="1"/>
</dbReference>
<organism evidence="3 4">
    <name type="scientific">Actinomycetospora lemnae</name>
    <dbReference type="NCBI Taxonomy" id="3019891"/>
    <lineage>
        <taxon>Bacteria</taxon>
        <taxon>Bacillati</taxon>
        <taxon>Actinomycetota</taxon>
        <taxon>Actinomycetes</taxon>
        <taxon>Pseudonocardiales</taxon>
        <taxon>Pseudonocardiaceae</taxon>
        <taxon>Actinomycetospora</taxon>
    </lineage>
</organism>
<dbReference type="InterPro" id="IPR006015">
    <property type="entry name" value="Universal_stress_UspA"/>
</dbReference>
<evidence type="ECO:0000259" key="2">
    <source>
        <dbReference type="Pfam" id="PF00582"/>
    </source>
</evidence>
<dbReference type="PANTHER" id="PTHR46553">
    <property type="entry name" value="ADENINE NUCLEOTIDE ALPHA HYDROLASES-LIKE SUPERFAMILY PROTEIN"/>
    <property type="match status" value="1"/>
</dbReference>
<evidence type="ECO:0000256" key="1">
    <source>
        <dbReference type="ARBA" id="ARBA00008791"/>
    </source>
</evidence>
<gene>
    <name evidence="3" type="ORF">PGB27_08755</name>
</gene>
<dbReference type="SUPFAM" id="SSF52402">
    <property type="entry name" value="Adenine nucleotide alpha hydrolases-like"/>
    <property type="match status" value="1"/>
</dbReference>
<dbReference type="RefSeq" id="WP_274199981.1">
    <property type="nucleotide sequence ID" value="NZ_JAQZAO010000003.1"/>
</dbReference>
<dbReference type="PRINTS" id="PR01438">
    <property type="entry name" value="UNVRSLSTRESS"/>
</dbReference>
<dbReference type="InterPro" id="IPR006016">
    <property type="entry name" value="UspA"/>
</dbReference>
<dbReference type="Pfam" id="PF00582">
    <property type="entry name" value="Usp"/>
    <property type="match status" value="1"/>
</dbReference>
<dbReference type="Gene3D" id="3.40.50.620">
    <property type="entry name" value="HUPs"/>
    <property type="match status" value="1"/>
</dbReference>
<dbReference type="Proteomes" id="UP001300763">
    <property type="component" value="Unassembled WGS sequence"/>
</dbReference>
<accession>A0ABT5SRH9</accession>
<comment type="similarity">
    <text evidence="1">Belongs to the universal stress protein A family.</text>
</comment>
<sequence length="170" mass="17434">MDSTDRTAPGPDPRSGLVTGVVVVGVDGSDASCRALGHASRSAAARGARLRVVTAYQPPEWMRARGLGPAEVAPAPSRPVPACEDLATARRMTDEALAALRDGTQLPRDVEVLALPGDPVDVLSEAAQGADELVVGHRGRGPVAGLLLGSVAVGCLFRATCPVTVVRGKR</sequence>
<name>A0ABT5SRH9_9PSEU</name>
<dbReference type="InterPro" id="IPR014729">
    <property type="entry name" value="Rossmann-like_a/b/a_fold"/>
</dbReference>
<feature type="domain" description="UspA" evidence="2">
    <location>
        <begin position="22"/>
        <end position="167"/>
    </location>
</feature>
<comment type="caution">
    <text evidence="3">The sequence shown here is derived from an EMBL/GenBank/DDBJ whole genome shotgun (WGS) entry which is preliminary data.</text>
</comment>